<dbReference type="AlphaFoldDB" id="A0AAD6Y8Z6"/>
<dbReference type="EMBL" id="JARJCW010000040">
    <property type="protein sequence ID" value="KAJ7206264.1"/>
    <property type="molecule type" value="Genomic_DNA"/>
</dbReference>
<keyword evidence="3" id="KW-0472">Membrane</keyword>
<organism evidence="4 5">
    <name type="scientific">Mycena pura</name>
    <dbReference type="NCBI Taxonomy" id="153505"/>
    <lineage>
        <taxon>Eukaryota</taxon>
        <taxon>Fungi</taxon>
        <taxon>Dikarya</taxon>
        <taxon>Basidiomycota</taxon>
        <taxon>Agaricomycotina</taxon>
        <taxon>Agaricomycetes</taxon>
        <taxon>Agaricomycetidae</taxon>
        <taxon>Agaricales</taxon>
        <taxon>Marasmiineae</taxon>
        <taxon>Mycenaceae</taxon>
        <taxon>Mycena</taxon>
    </lineage>
</organism>
<accession>A0AAD6Y8Z6</accession>
<evidence type="ECO:0000313" key="4">
    <source>
        <dbReference type="EMBL" id="KAJ7206264.1"/>
    </source>
</evidence>
<evidence type="ECO:0000256" key="2">
    <source>
        <dbReference type="ARBA" id="ARBA00035112"/>
    </source>
</evidence>
<proteinExistence type="inferred from homology"/>
<evidence type="ECO:0000256" key="3">
    <source>
        <dbReference type="SAM" id="Phobius"/>
    </source>
</evidence>
<dbReference type="GO" id="GO:0043386">
    <property type="term" value="P:mycotoxin biosynthetic process"/>
    <property type="evidence" value="ECO:0007669"/>
    <property type="project" value="InterPro"/>
</dbReference>
<dbReference type="Pfam" id="PF11807">
    <property type="entry name" value="UstYa"/>
    <property type="match status" value="1"/>
</dbReference>
<evidence type="ECO:0000256" key="1">
    <source>
        <dbReference type="ARBA" id="ARBA00004685"/>
    </source>
</evidence>
<dbReference type="InterPro" id="IPR021765">
    <property type="entry name" value="UstYa-like"/>
</dbReference>
<reference evidence="4" key="1">
    <citation type="submission" date="2023-03" db="EMBL/GenBank/DDBJ databases">
        <title>Massive genome expansion in bonnet fungi (Mycena s.s.) driven by repeated elements and novel gene families across ecological guilds.</title>
        <authorList>
            <consortium name="Lawrence Berkeley National Laboratory"/>
            <person name="Harder C.B."/>
            <person name="Miyauchi S."/>
            <person name="Viragh M."/>
            <person name="Kuo A."/>
            <person name="Thoen E."/>
            <person name="Andreopoulos B."/>
            <person name="Lu D."/>
            <person name="Skrede I."/>
            <person name="Drula E."/>
            <person name="Henrissat B."/>
            <person name="Morin E."/>
            <person name="Kohler A."/>
            <person name="Barry K."/>
            <person name="LaButti K."/>
            <person name="Morin E."/>
            <person name="Salamov A."/>
            <person name="Lipzen A."/>
            <person name="Mereny Z."/>
            <person name="Hegedus B."/>
            <person name="Baldrian P."/>
            <person name="Stursova M."/>
            <person name="Weitz H."/>
            <person name="Taylor A."/>
            <person name="Grigoriev I.V."/>
            <person name="Nagy L.G."/>
            <person name="Martin F."/>
            <person name="Kauserud H."/>
        </authorList>
    </citation>
    <scope>NUCLEOTIDE SEQUENCE</scope>
    <source>
        <strain evidence="4">9144</strain>
    </source>
</reference>
<gene>
    <name evidence="4" type="ORF">GGX14DRAFT_397076</name>
</gene>
<comment type="caution">
    <text evidence="4">The sequence shown here is derived from an EMBL/GenBank/DDBJ whole genome shotgun (WGS) entry which is preliminary data.</text>
</comment>
<comment type="pathway">
    <text evidence="1">Mycotoxin biosynthesis.</text>
</comment>
<keyword evidence="3" id="KW-1133">Transmembrane helix</keyword>
<dbReference type="PANTHER" id="PTHR33365:SF4">
    <property type="entry name" value="CYCLOCHLOROTINE BIOSYNTHESIS PROTEIN O"/>
    <property type="match status" value="1"/>
</dbReference>
<keyword evidence="5" id="KW-1185">Reference proteome</keyword>
<sequence>MAHGDYGHEDVEPLLLPTIPRPKGPHGRFSDSMRLKVIIALQFALIAGLICTAILPTSRSSVAHRAAGDAFLYSPAQEAVEYELVKFSSGSIFQAPPSDEVDAAWDRLYQFGVSAIPKSQAALLPNKTYPLSYNTSEYVVQLEVFHQLHCLNQIRKGLNFDYYAARLDKSGAALLKPGHLAHCIDSIRQSLMCAADTSPIVWQWSPERKRATTKFDIVHSCRRFESVVDWAWQRHIKSAPDFTQEIEDDIVIPEF</sequence>
<name>A0AAD6Y8Z6_9AGAR</name>
<dbReference type="Proteomes" id="UP001219525">
    <property type="component" value="Unassembled WGS sequence"/>
</dbReference>
<feature type="transmembrane region" description="Helical" evidence="3">
    <location>
        <begin position="37"/>
        <end position="55"/>
    </location>
</feature>
<protein>
    <recommendedName>
        <fullName evidence="6">Tat pathway signal sequence</fullName>
    </recommendedName>
</protein>
<evidence type="ECO:0000313" key="5">
    <source>
        <dbReference type="Proteomes" id="UP001219525"/>
    </source>
</evidence>
<keyword evidence="3" id="KW-0812">Transmembrane</keyword>
<dbReference type="PANTHER" id="PTHR33365">
    <property type="entry name" value="YALI0B05434P"/>
    <property type="match status" value="1"/>
</dbReference>
<evidence type="ECO:0008006" key="6">
    <source>
        <dbReference type="Google" id="ProtNLM"/>
    </source>
</evidence>
<comment type="similarity">
    <text evidence="2">Belongs to the ustYa family.</text>
</comment>